<feature type="transmembrane region" description="Helical" evidence="3">
    <location>
        <begin position="121"/>
        <end position="143"/>
    </location>
</feature>
<dbReference type="Pfam" id="PF00135">
    <property type="entry name" value="COesterase"/>
    <property type="match status" value="1"/>
</dbReference>
<name>A0A1B6MHX5_9HEMI</name>
<dbReference type="EMBL" id="GEBQ01004461">
    <property type="protein sequence ID" value="JAT35516.1"/>
    <property type="molecule type" value="Transcribed_RNA"/>
</dbReference>
<keyword evidence="3" id="KW-0812">Transmembrane</keyword>
<keyword evidence="3" id="KW-0472">Membrane</keyword>
<dbReference type="InterPro" id="IPR050309">
    <property type="entry name" value="Type-B_Carboxylest/Lipase"/>
</dbReference>
<dbReference type="InterPro" id="IPR002018">
    <property type="entry name" value="CarbesteraseB"/>
</dbReference>
<keyword evidence="1" id="KW-0325">Glycoprotein</keyword>
<organism evidence="5">
    <name type="scientific">Graphocephala atropunctata</name>
    <dbReference type="NCBI Taxonomy" id="36148"/>
    <lineage>
        <taxon>Eukaryota</taxon>
        <taxon>Metazoa</taxon>
        <taxon>Ecdysozoa</taxon>
        <taxon>Arthropoda</taxon>
        <taxon>Hexapoda</taxon>
        <taxon>Insecta</taxon>
        <taxon>Pterygota</taxon>
        <taxon>Neoptera</taxon>
        <taxon>Paraneoptera</taxon>
        <taxon>Hemiptera</taxon>
        <taxon>Auchenorrhyncha</taxon>
        <taxon>Membracoidea</taxon>
        <taxon>Cicadellidae</taxon>
        <taxon>Cicadellinae</taxon>
        <taxon>Cicadellini</taxon>
        <taxon>Graphocephala</taxon>
    </lineage>
</organism>
<evidence type="ECO:0000259" key="4">
    <source>
        <dbReference type="Pfam" id="PF00135"/>
    </source>
</evidence>
<dbReference type="PROSITE" id="PS00941">
    <property type="entry name" value="CARBOXYLESTERASE_B_2"/>
    <property type="match status" value="1"/>
</dbReference>
<feature type="domain" description="Carboxylesterase type B" evidence="4">
    <location>
        <begin position="164"/>
        <end position="549"/>
    </location>
</feature>
<feature type="non-terminal residue" evidence="5">
    <location>
        <position position="1"/>
    </location>
</feature>
<dbReference type="PANTHER" id="PTHR11559">
    <property type="entry name" value="CARBOXYLESTERASE"/>
    <property type="match status" value="1"/>
</dbReference>
<evidence type="ECO:0000256" key="3">
    <source>
        <dbReference type="SAM" id="Phobius"/>
    </source>
</evidence>
<feature type="region of interest" description="Disordered" evidence="2">
    <location>
        <begin position="32"/>
        <end position="82"/>
    </location>
</feature>
<proteinExistence type="predicted"/>
<evidence type="ECO:0000256" key="1">
    <source>
        <dbReference type="ARBA" id="ARBA00023180"/>
    </source>
</evidence>
<dbReference type="SUPFAM" id="SSF53474">
    <property type="entry name" value="alpha/beta-Hydrolases"/>
    <property type="match status" value="1"/>
</dbReference>
<protein>
    <recommendedName>
        <fullName evidence="4">Carboxylesterase type B domain-containing protein</fullName>
    </recommendedName>
</protein>
<evidence type="ECO:0000313" key="5">
    <source>
        <dbReference type="EMBL" id="JAT35516.1"/>
    </source>
</evidence>
<dbReference type="AlphaFoldDB" id="A0A1B6MHX5"/>
<sequence length="645" mass="71760">SAEGEGGDIPIEKRPGFLHAIKLPLVSVLPRKLKSTKEPDVEEGGGSTPSKPAGLASMETLDDSNGSTKISDDKNDEGLETVKLDSSIEEKAALDAERSPDEKKIWDRNALMARLAPLKEFKYIIAGVSIFLIMLIIIVVVAITGPRHMVASPIIDGRFVWAVTSCGHVEGILEDGAVVFRGIPYARSPTGDRRWRKPEPFLLETCWNNTLKAHNSTDTCWQVYGNGTINGNEDCLTLDIITPQVRYSNPLPVIVLFGAESLTGGSPGNLELPPPRLSRIRDVVFVRPNFRIGVLGYLAAKALTNSSYPHTSGNYGLLDAVQALRWVKENIVHFAGDPKAVTVLGHRAGATMLTAIVASHKVEDLFTQAWLSSGSAIFPGVPLVESEQQSQDQYIRKLNCNERDDACLRRLDVEELIDNVPESWLKVEHDLPQDVENTEQKHQWLVQDGVIVKEHLSEVWKRGNLSVKVVIGTTAHADATKALYNSRPEWTEEEVRAKVANSMLGYNLTEEVFKRYNATWSGLASIVSDIRTVCPLLYLARQIPSTPFYVVTEPRGKSRVADVNTDVDAILEHDVPRTPEQRRFFIAIQQIFYRFVSLGKFDHHHSDASNNKILLIGQDPLIHPDYPNCDLWIANDYVPRYARVD</sequence>
<gene>
    <name evidence="5" type="ORF">g.16493</name>
</gene>
<feature type="compositionally biased region" description="Basic and acidic residues" evidence="2">
    <location>
        <begin position="70"/>
        <end position="82"/>
    </location>
</feature>
<reference evidence="5" key="1">
    <citation type="submission" date="2015-11" db="EMBL/GenBank/DDBJ databases">
        <title>De novo transcriptome assembly of four potential Pierce s Disease insect vectors from Arizona vineyards.</title>
        <authorList>
            <person name="Tassone E.E."/>
        </authorList>
    </citation>
    <scope>NUCLEOTIDE SEQUENCE</scope>
</reference>
<evidence type="ECO:0000256" key="2">
    <source>
        <dbReference type="SAM" id="MobiDB-lite"/>
    </source>
</evidence>
<accession>A0A1B6MHX5</accession>
<dbReference type="Gene3D" id="3.40.50.1820">
    <property type="entry name" value="alpha/beta hydrolase"/>
    <property type="match status" value="1"/>
</dbReference>
<keyword evidence="3" id="KW-1133">Transmembrane helix</keyword>
<dbReference type="InterPro" id="IPR019819">
    <property type="entry name" value="Carboxylesterase_B_CS"/>
</dbReference>
<dbReference type="InterPro" id="IPR029058">
    <property type="entry name" value="AB_hydrolase_fold"/>
</dbReference>